<dbReference type="AlphaFoldDB" id="A0A9N8H3P6"/>
<evidence type="ECO:0000256" key="2">
    <source>
        <dbReference type="ARBA" id="ARBA00022857"/>
    </source>
</evidence>
<dbReference type="PANTHER" id="PTHR43490">
    <property type="entry name" value="(+)-NEOMENTHOL DEHYDROGENASE"/>
    <property type="match status" value="1"/>
</dbReference>
<gene>
    <name evidence="5" type="ORF">SEMRO_93_G048260.1</name>
</gene>
<evidence type="ECO:0000313" key="6">
    <source>
        <dbReference type="Proteomes" id="UP001153069"/>
    </source>
</evidence>
<dbReference type="CDD" id="cd05324">
    <property type="entry name" value="carb_red_PTCR-like_SDR_c"/>
    <property type="match status" value="1"/>
</dbReference>
<evidence type="ECO:0000256" key="4">
    <source>
        <dbReference type="RuleBase" id="RU000363"/>
    </source>
</evidence>
<name>A0A9N8H3P6_9STRA</name>
<dbReference type="Pfam" id="PF00106">
    <property type="entry name" value="adh_short"/>
    <property type="match status" value="1"/>
</dbReference>
<dbReference type="PANTHER" id="PTHR43490:SF99">
    <property type="entry name" value="SHORT-CHAIN DEHYDROGENASE_REDUCTASE"/>
    <property type="match status" value="1"/>
</dbReference>
<dbReference type="InterPro" id="IPR036291">
    <property type="entry name" value="NAD(P)-bd_dom_sf"/>
</dbReference>
<dbReference type="GO" id="GO:0016616">
    <property type="term" value="F:oxidoreductase activity, acting on the CH-OH group of donors, NAD or NADP as acceptor"/>
    <property type="evidence" value="ECO:0007669"/>
    <property type="project" value="InterPro"/>
</dbReference>
<proteinExistence type="inferred from homology"/>
<evidence type="ECO:0000313" key="5">
    <source>
        <dbReference type="EMBL" id="CAB9500813.1"/>
    </source>
</evidence>
<evidence type="ECO:0000256" key="1">
    <source>
        <dbReference type="ARBA" id="ARBA00006484"/>
    </source>
</evidence>
<dbReference type="PRINTS" id="PR00081">
    <property type="entry name" value="GDHRDH"/>
</dbReference>
<keyword evidence="6" id="KW-1185">Reference proteome</keyword>
<keyword evidence="2" id="KW-0521">NADP</keyword>
<dbReference type="PRINTS" id="PR00080">
    <property type="entry name" value="SDRFAMILY"/>
</dbReference>
<dbReference type="PROSITE" id="PS00061">
    <property type="entry name" value="ADH_SHORT"/>
    <property type="match status" value="1"/>
</dbReference>
<sequence length="227" mass="23888">MNVALVTGANRGIGKEVCKQLADKGYQVLLGSRSLEKGQQAVQELGHSAITPIQIDVTDQASVDQAAKKIQSKYQKLDVLVNNAGINYDDHERAISVDLQDVQNTMETNLYGPWRCTTAMLPLLHKSNNPRIVNVSSGAGSLSGMSGGTPAYGVSKAALNALTLKLARELSSTMRVNAVCPGWIATDMGGAGGGPIPEGAASVVWACTLDKNGPTGGFFRHGKAIPW</sequence>
<evidence type="ECO:0000256" key="3">
    <source>
        <dbReference type="ARBA" id="ARBA00023002"/>
    </source>
</evidence>
<keyword evidence="3" id="KW-0560">Oxidoreductase</keyword>
<dbReference type="Gene3D" id="3.40.50.720">
    <property type="entry name" value="NAD(P)-binding Rossmann-like Domain"/>
    <property type="match status" value="1"/>
</dbReference>
<dbReference type="InterPro" id="IPR020904">
    <property type="entry name" value="Sc_DH/Rdtase_CS"/>
</dbReference>
<accession>A0A9N8H3P6</accession>
<reference evidence="5" key="1">
    <citation type="submission" date="2020-06" db="EMBL/GenBank/DDBJ databases">
        <authorList>
            <consortium name="Plant Systems Biology data submission"/>
        </authorList>
    </citation>
    <scope>NUCLEOTIDE SEQUENCE</scope>
    <source>
        <strain evidence="5">D6</strain>
    </source>
</reference>
<comment type="similarity">
    <text evidence="1 4">Belongs to the short-chain dehydrogenases/reductases (SDR) family.</text>
</comment>
<protein>
    <submittedName>
        <fullName evidence="5">15-hydroxyprostaglandin dehydrogenase [NAD(+)]</fullName>
    </submittedName>
</protein>
<dbReference type="SUPFAM" id="SSF51735">
    <property type="entry name" value="NAD(P)-binding Rossmann-fold domains"/>
    <property type="match status" value="1"/>
</dbReference>
<dbReference type="InterPro" id="IPR045313">
    <property type="entry name" value="CBR1-like"/>
</dbReference>
<dbReference type="Proteomes" id="UP001153069">
    <property type="component" value="Unassembled WGS sequence"/>
</dbReference>
<organism evidence="5 6">
    <name type="scientific">Seminavis robusta</name>
    <dbReference type="NCBI Taxonomy" id="568900"/>
    <lineage>
        <taxon>Eukaryota</taxon>
        <taxon>Sar</taxon>
        <taxon>Stramenopiles</taxon>
        <taxon>Ochrophyta</taxon>
        <taxon>Bacillariophyta</taxon>
        <taxon>Bacillariophyceae</taxon>
        <taxon>Bacillariophycidae</taxon>
        <taxon>Naviculales</taxon>
        <taxon>Naviculaceae</taxon>
        <taxon>Seminavis</taxon>
    </lineage>
</organism>
<comment type="caution">
    <text evidence="5">The sequence shown here is derived from an EMBL/GenBank/DDBJ whole genome shotgun (WGS) entry which is preliminary data.</text>
</comment>
<dbReference type="EMBL" id="CAICTM010000092">
    <property type="protein sequence ID" value="CAB9500813.1"/>
    <property type="molecule type" value="Genomic_DNA"/>
</dbReference>
<dbReference type="InterPro" id="IPR002347">
    <property type="entry name" value="SDR_fam"/>
</dbReference>